<dbReference type="EMBL" id="LSMT01000022">
    <property type="protein sequence ID" value="PFX32527.1"/>
    <property type="molecule type" value="Genomic_DNA"/>
</dbReference>
<proteinExistence type="predicted"/>
<feature type="region of interest" description="Disordered" evidence="1">
    <location>
        <begin position="85"/>
        <end position="116"/>
    </location>
</feature>
<dbReference type="OrthoDB" id="10066605at2759"/>
<dbReference type="AlphaFoldDB" id="A0A2B4SVN6"/>
<feature type="compositionally biased region" description="Low complexity" evidence="1">
    <location>
        <begin position="106"/>
        <end position="116"/>
    </location>
</feature>
<feature type="region of interest" description="Disordered" evidence="1">
    <location>
        <begin position="1"/>
        <end position="25"/>
    </location>
</feature>
<feature type="compositionally biased region" description="Low complexity" evidence="1">
    <location>
        <begin position="87"/>
        <end position="98"/>
    </location>
</feature>
<feature type="compositionally biased region" description="Polar residues" evidence="1">
    <location>
        <begin position="12"/>
        <end position="25"/>
    </location>
</feature>
<feature type="compositionally biased region" description="Basic and acidic residues" evidence="1">
    <location>
        <begin position="1"/>
        <end position="11"/>
    </location>
</feature>
<accession>A0A2B4SVN6</accession>
<dbReference type="Proteomes" id="UP000225706">
    <property type="component" value="Unassembled WGS sequence"/>
</dbReference>
<evidence type="ECO:0000256" key="1">
    <source>
        <dbReference type="SAM" id="MobiDB-lite"/>
    </source>
</evidence>
<reference evidence="4" key="1">
    <citation type="journal article" date="2017" name="bioRxiv">
        <title>Comparative analysis of the genomes of Stylophora pistillata and Acropora digitifera provides evidence for extensive differences between species of corals.</title>
        <authorList>
            <person name="Voolstra C.R."/>
            <person name="Li Y."/>
            <person name="Liew Y.J."/>
            <person name="Baumgarten S."/>
            <person name="Zoccola D."/>
            <person name="Flot J.-F."/>
            <person name="Tambutte S."/>
            <person name="Allemand D."/>
            <person name="Aranda M."/>
        </authorList>
    </citation>
    <scope>NUCLEOTIDE SEQUENCE [LARGE SCALE GENOMIC DNA]</scope>
</reference>
<evidence type="ECO:0000256" key="2">
    <source>
        <dbReference type="SAM" id="Phobius"/>
    </source>
</evidence>
<comment type="caution">
    <text evidence="3">The sequence shown here is derived from an EMBL/GenBank/DDBJ whole genome shotgun (WGS) entry which is preliminary data.</text>
</comment>
<feature type="transmembrane region" description="Helical" evidence="2">
    <location>
        <begin position="169"/>
        <end position="193"/>
    </location>
</feature>
<gene>
    <name evidence="3" type="ORF">AWC38_SpisGene2614</name>
</gene>
<feature type="transmembrane region" description="Helical" evidence="2">
    <location>
        <begin position="140"/>
        <end position="157"/>
    </location>
</feature>
<sequence>MSATPEPEKKINNTFAETEPESFNNVPTAEGIAEPLPEWSKAIDEWGIIWDFHQYGLDAINREKRDGSGRIYQLLLKRSLDLEPETAKPTAKTETTPKGKYRGWAEAEPSAEPTAETQLEWERAVETWRVRDFTSTDSELLFGAISLLAFVTLVKIIKRDGGARQKKVSIVVLTQIFLFGSTRCLFLCIDAYLSKRLVSAKVMSLI</sequence>
<protein>
    <submittedName>
        <fullName evidence="3">Uncharacterized protein</fullName>
    </submittedName>
</protein>
<evidence type="ECO:0000313" key="4">
    <source>
        <dbReference type="Proteomes" id="UP000225706"/>
    </source>
</evidence>
<organism evidence="3 4">
    <name type="scientific">Stylophora pistillata</name>
    <name type="common">Smooth cauliflower coral</name>
    <dbReference type="NCBI Taxonomy" id="50429"/>
    <lineage>
        <taxon>Eukaryota</taxon>
        <taxon>Metazoa</taxon>
        <taxon>Cnidaria</taxon>
        <taxon>Anthozoa</taxon>
        <taxon>Hexacorallia</taxon>
        <taxon>Scleractinia</taxon>
        <taxon>Astrocoeniina</taxon>
        <taxon>Pocilloporidae</taxon>
        <taxon>Stylophora</taxon>
    </lineage>
</organism>
<evidence type="ECO:0000313" key="3">
    <source>
        <dbReference type="EMBL" id="PFX32527.1"/>
    </source>
</evidence>
<keyword evidence="2" id="KW-0472">Membrane</keyword>
<keyword evidence="4" id="KW-1185">Reference proteome</keyword>
<keyword evidence="2" id="KW-0812">Transmembrane</keyword>
<name>A0A2B4SVN6_STYPI</name>
<keyword evidence="2" id="KW-1133">Transmembrane helix</keyword>